<organism evidence="12 13">
    <name type="scientific">Basidiobolus ranarum</name>
    <dbReference type="NCBI Taxonomy" id="34480"/>
    <lineage>
        <taxon>Eukaryota</taxon>
        <taxon>Fungi</taxon>
        <taxon>Fungi incertae sedis</taxon>
        <taxon>Zoopagomycota</taxon>
        <taxon>Entomophthoromycotina</taxon>
        <taxon>Basidiobolomycetes</taxon>
        <taxon>Basidiobolales</taxon>
        <taxon>Basidiobolaceae</taxon>
        <taxon>Basidiobolus</taxon>
    </lineage>
</organism>
<feature type="domain" description="C2H2-type" evidence="11">
    <location>
        <begin position="58"/>
        <end position="87"/>
    </location>
</feature>
<keyword evidence="6" id="KW-0805">Transcription regulation</keyword>
<dbReference type="InterPro" id="IPR051007">
    <property type="entry name" value="creA/MIG_C2H2-ZnF"/>
</dbReference>
<reference evidence="12 13" key="1">
    <citation type="submission" date="2023-04" db="EMBL/GenBank/DDBJ databases">
        <title>Genome of Basidiobolus ranarum AG-B5.</title>
        <authorList>
            <person name="Stajich J.E."/>
            <person name="Carter-House D."/>
            <person name="Gryganskyi A."/>
        </authorList>
    </citation>
    <scope>NUCLEOTIDE SEQUENCE [LARGE SCALE GENOMIC DNA]</scope>
    <source>
        <strain evidence="12 13">AG-B5</strain>
    </source>
</reference>
<sequence>MFSFSTLPTYPTGEPRTQESDNKLPPLRPYKCKVCSKAFRRLEHLNRHVRIHTGEKPYACTFQGCNRKFSRSDELARHSRTHDKKTQGKQRNTPSLSLPFPMTPYSYSIPHNHGYPSPPESETHSQTNSLLSYMHPSHGEAPFIRRQPFFQTSIHPLCSLPFAPQREFGDHSQTPTLNSFSDNSTKLSCLDIFDQKTQLMRPLSPTFSSVSSSNTGSDCEGDLLPRIQLPQSIPDTLQTETNTVGRSYRLQDILNLSSSYDDRYLSS</sequence>
<dbReference type="PROSITE" id="PS00028">
    <property type="entry name" value="ZINC_FINGER_C2H2_1"/>
    <property type="match status" value="2"/>
</dbReference>
<name>A0ABR2W0M4_9FUNG</name>
<keyword evidence="13" id="KW-1185">Reference proteome</keyword>
<keyword evidence="8" id="KW-0539">Nucleus</keyword>
<evidence type="ECO:0000256" key="1">
    <source>
        <dbReference type="ARBA" id="ARBA00004123"/>
    </source>
</evidence>
<accession>A0ABR2W0M4</accession>
<comment type="caution">
    <text evidence="12">The sequence shown here is derived from an EMBL/GenBank/DDBJ whole genome shotgun (WGS) entry which is preliminary data.</text>
</comment>
<feature type="region of interest" description="Disordered" evidence="10">
    <location>
        <begin position="1"/>
        <end position="25"/>
    </location>
</feature>
<keyword evidence="2" id="KW-0479">Metal-binding</keyword>
<dbReference type="Gene3D" id="3.30.160.60">
    <property type="entry name" value="Classic Zinc Finger"/>
    <property type="match status" value="2"/>
</dbReference>
<keyword evidence="5" id="KW-0862">Zinc</keyword>
<evidence type="ECO:0000259" key="11">
    <source>
        <dbReference type="PROSITE" id="PS50157"/>
    </source>
</evidence>
<evidence type="ECO:0000256" key="6">
    <source>
        <dbReference type="ARBA" id="ARBA00023015"/>
    </source>
</evidence>
<comment type="subcellular location">
    <subcellularLocation>
        <location evidence="1">Nucleus</location>
    </subcellularLocation>
</comment>
<evidence type="ECO:0000256" key="3">
    <source>
        <dbReference type="ARBA" id="ARBA00022737"/>
    </source>
</evidence>
<dbReference type="SUPFAM" id="SSF57667">
    <property type="entry name" value="beta-beta-alpha zinc fingers"/>
    <property type="match status" value="1"/>
</dbReference>
<feature type="compositionally biased region" description="Low complexity" evidence="10">
    <location>
        <begin position="204"/>
        <end position="217"/>
    </location>
</feature>
<proteinExistence type="predicted"/>
<evidence type="ECO:0000256" key="10">
    <source>
        <dbReference type="SAM" id="MobiDB-lite"/>
    </source>
</evidence>
<dbReference type="InterPro" id="IPR013087">
    <property type="entry name" value="Znf_C2H2_type"/>
</dbReference>
<evidence type="ECO:0000313" key="12">
    <source>
        <dbReference type="EMBL" id="KAK9712488.1"/>
    </source>
</evidence>
<dbReference type="PROSITE" id="PS50157">
    <property type="entry name" value="ZINC_FINGER_C2H2_2"/>
    <property type="match status" value="2"/>
</dbReference>
<dbReference type="InterPro" id="IPR036236">
    <property type="entry name" value="Znf_C2H2_sf"/>
</dbReference>
<evidence type="ECO:0000256" key="5">
    <source>
        <dbReference type="ARBA" id="ARBA00022833"/>
    </source>
</evidence>
<gene>
    <name evidence="12" type="ORF">K7432_007108</name>
</gene>
<dbReference type="EMBL" id="JASJQH010007213">
    <property type="protein sequence ID" value="KAK9712488.1"/>
    <property type="molecule type" value="Genomic_DNA"/>
</dbReference>
<dbReference type="SMART" id="SM00355">
    <property type="entry name" value="ZnF_C2H2"/>
    <property type="match status" value="2"/>
</dbReference>
<dbReference type="PANTHER" id="PTHR47428">
    <property type="entry name" value="REGULATORY PROTEIN MIG1-RELATED"/>
    <property type="match status" value="1"/>
</dbReference>
<evidence type="ECO:0000256" key="8">
    <source>
        <dbReference type="ARBA" id="ARBA00023242"/>
    </source>
</evidence>
<keyword evidence="4 9" id="KW-0863">Zinc-finger</keyword>
<keyword evidence="3" id="KW-0677">Repeat</keyword>
<protein>
    <recommendedName>
        <fullName evidence="11">C2H2-type domain-containing protein</fullName>
    </recommendedName>
</protein>
<dbReference type="PANTHER" id="PTHR47428:SF1">
    <property type="entry name" value="REGULATORY PROTEIN MIG1-RELATED"/>
    <property type="match status" value="1"/>
</dbReference>
<evidence type="ECO:0000256" key="9">
    <source>
        <dbReference type="PROSITE-ProRule" id="PRU00042"/>
    </source>
</evidence>
<feature type="domain" description="C2H2-type" evidence="11">
    <location>
        <begin position="30"/>
        <end position="57"/>
    </location>
</feature>
<evidence type="ECO:0000256" key="7">
    <source>
        <dbReference type="ARBA" id="ARBA00023163"/>
    </source>
</evidence>
<evidence type="ECO:0000313" key="13">
    <source>
        <dbReference type="Proteomes" id="UP001479436"/>
    </source>
</evidence>
<evidence type="ECO:0000256" key="4">
    <source>
        <dbReference type="ARBA" id="ARBA00022771"/>
    </source>
</evidence>
<feature type="region of interest" description="Disordered" evidence="10">
    <location>
        <begin position="204"/>
        <end position="223"/>
    </location>
</feature>
<evidence type="ECO:0000256" key="2">
    <source>
        <dbReference type="ARBA" id="ARBA00022723"/>
    </source>
</evidence>
<feature type="region of interest" description="Disordered" evidence="10">
    <location>
        <begin position="71"/>
        <end position="101"/>
    </location>
</feature>
<keyword evidence="7" id="KW-0804">Transcription</keyword>
<dbReference type="Pfam" id="PF00096">
    <property type="entry name" value="zf-C2H2"/>
    <property type="match status" value="2"/>
</dbReference>
<dbReference type="Proteomes" id="UP001479436">
    <property type="component" value="Unassembled WGS sequence"/>
</dbReference>